<dbReference type="FunFam" id="1.10.220.150:FF:000005">
    <property type="entry name" value="Arf-GAP domain and FG repeat-containing protein 1"/>
    <property type="match status" value="1"/>
</dbReference>
<gene>
    <name evidence="7" type="ORF">MKW94_024897</name>
</gene>
<evidence type="ECO:0000313" key="8">
    <source>
        <dbReference type="Proteomes" id="UP001177140"/>
    </source>
</evidence>
<organism evidence="7 8">
    <name type="scientific">Papaver nudicaule</name>
    <name type="common">Iceland poppy</name>
    <dbReference type="NCBI Taxonomy" id="74823"/>
    <lineage>
        <taxon>Eukaryota</taxon>
        <taxon>Viridiplantae</taxon>
        <taxon>Streptophyta</taxon>
        <taxon>Embryophyta</taxon>
        <taxon>Tracheophyta</taxon>
        <taxon>Spermatophyta</taxon>
        <taxon>Magnoliopsida</taxon>
        <taxon>Ranunculales</taxon>
        <taxon>Papaveraceae</taxon>
        <taxon>Papaveroideae</taxon>
        <taxon>Papaver</taxon>
    </lineage>
</organism>
<dbReference type="GO" id="GO:0005096">
    <property type="term" value="F:GTPase activator activity"/>
    <property type="evidence" value="ECO:0007669"/>
    <property type="project" value="InterPro"/>
</dbReference>
<reference evidence="7" key="1">
    <citation type="submission" date="2022-03" db="EMBL/GenBank/DDBJ databases">
        <title>A functionally conserved STORR gene fusion in Papaver species that diverged 16.8 million years ago.</title>
        <authorList>
            <person name="Catania T."/>
        </authorList>
    </citation>
    <scope>NUCLEOTIDE SEQUENCE</scope>
    <source>
        <strain evidence="7">S-191538</strain>
    </source>
</reference>
<evidence type="ECO:0000313" key="7">
    <source>
        <dbReference type="EMBL" id="MCL7046292.1"/>
    </source>
</evidence>
<keyword evidence="1" id="KW-0479">Metal-binding</keyword>
<name>A0AA41VRX5_PAPNU</name>
<dbReference type="Proteomes" id="UP001177140">
    <property type="component" value="Unassembled WGS sequence"/>
</dbReference>
<dbReference type="Gene3D" id="1.10.220.150">
    <property type="entry name" value="Arf GTPase activating protein"/>
    <property type="match status" value="1"/>
</dbReference>
<feature type="compositionally biased region" description="Low complexity" evidence="5">
    <location>
        <begin position="149"/>
        <end position="161"/>
    </location>
</feature>
<dbReference type="GO" id="GO:0008270">
    <property type="term" value="F:zinc ion binding"/>
    <property type="evidence" value="ECO:0007669"/>
    <property type="project" value="UniProtKB-KW"/>
</dbReference>
<proteinExistence type="predicted"/>
<evidence type="ECO:0000256" key="4">
    <source>
        <dbReference type="PROSITE-ProRule" id="PRU00288"/>
    </source>
</evidence>
<keyword evidence="3" id="KW-0862">Zinc</keyword>
<evidence type="ECO:0000256" key="3">
    <source>
        <dbReference type="ARBA" id="ARBA00022833"/>
    </source>
</evidence>
<dbReference type="Pfam" id="PF01412">
    <property type="entry name" value="ArfGap"/>
    <property type="match status" value="1"/>
</dbReference>
<dbReference type="InterPro" id="IPR038508">
    <property type="entry name" value="ArfGAP_dom_sf"/>
</dbReference>
<dbReference type="CDD" id="cd08838">
    <property type="entry name" value="ArfGap_AGFG"/>
    <property type="match status" value="1"/>
</dbReference>
<evidence type="ECO:0000256" key="1">
    <source>
        <dbReference type="ARBA" id="ARBA00022723"/>
    </source>
</evidence>
<feature type="region of interest" description="Disordered" evidence="5">
    <location>
        <begin position="141"/>
        <end position="253"/>
    </location>
</feature>
<dbReference type="SUPFAM" id="SSF57863">
    <property type="entry name" value="ArfGap/RecO-like zinc finger"/>
    <property type="match status" value="1"/>
</dbReference>
<feature type="compositionally biased region" description="Low complexity" evidence="5">
    <location>
        <begin position="213"/>
        <end position="227"/>
    </location>
</feature>
<sequence length="687" mass="75001">MTSKKEEERNEKIIRGLMKLPPNRRCINCNSLGPQYVCPNFWTFICITCSGIHREFTHRVKSVSMSKFTSQEVDSLQRGGNQRAREIFLKDWDLQRERLPSSSNVVKIREFIKNVYVDKKYAGGSGSDKPPRDIQSLRNLEDETRRASSYHSYSQSPPYEYQYEDRKYGKHGGALTRRPGSDRGHYEGKVSSFVYSPGRPGEPMYEDRFANEGSVSRVSDYSASSGGDPFRSGAPSPNYQKGSGVGSPPSYPVRDILVEDGQRQTINSYLDGNAKTNVHGVAHQQRTASMSSFGSFDSNSMSLPSVNSGLFDVVSEPEPSARTELERLPSVPSLPQSHVSSNSSLNPVTSSNIQRFATFSAPSVDFFQTPTTNSAPSVDLFADMTGQQPAPASLEQKLPAVSFVDNGGWATFDMPQHEIPAPHTKNIPPASAAHGDAAPFGSFDVLPSVSSSTQWTSVEDFTTHGSFASLDNQWHDSTREVQASINAGNTQQWNAFDDSLGSVSQPSYGNMVYSTEAQVEACKPPLDADQSFNSKIPEDSSVDRVYGETPADRHPVFSAISNGVSNGSFFNPPMFPLTAETTMASHSADCKSTNPFEFDFPYEPESEPTNTFMNMSSLQSALPDPQLQSAFLGDLSQPWYPQDSVTPYSSAAPQGGMPYMTGEAPTSQLPNIPSQGSVASVGGNPFA</sequence>
<dbReference type="InterPro" id="IPR037278">
    <property type="entry name" value="ARFGAP/RecO"/>
</dbReference>
<dbReference type="PANTHER" id="PTHR46085">
    <property type="entry name" value="ARFGAP/RECO-RELATED"/>
    <property type="match status" value="1"/>
</dbReference>
<evidence type="ECO:0000259" key="6">
    <source>
        <dbReference type="PROSITE" id="PS50115"/>
    </source>
</evidence>
<dbReference type="AlphaFoldDB" id="A0AA41VRX5"/>
<dbReference type="PROSITE" id="PS50115">
    <property type="entry name" value="ARFGAP"/>
    <property type="match status" value="1"/>
</dbReference>
<evidence type="ECO:0000256" key="2">
    <source>
        <dbReference type="ARBA" id="ARBA00022771"/>
    </source>
</evidence>
<dbReference type="PRINTS" id="PR00405">
    <property type="entry name" value="REVINTRACTNG"/>
</dbReference>
<dbReference type="PANTHER" id="PTHR46085:SF4">
    <property type="entry name" value="ADP-RIBOSYLATION FACTOR GTPASE-ACTIVATING PROTEIN AGD14-RELATED"/>
    <property type="match status" value="1"/>
</dbReference>
<feature type="domain" description="Arf-GAP" evidence="6">
    <location>
        <begin position="11"/>
        <end position="129"/>
    </location>
</feature>
<dbReference type="InterPro" id="IPR001164">
    <property type="entry name" value="ArfGAP_dom"/>
</dbReference>
<keyword evidence="8" id="KW-1185">Reference proteome</keyword>
<feature type="compositionally biased region" description="Polar residues" evidence="5">
    <location>
        <begin position="664"/>
        <end position="678"/>
    </location>
</feature>
<dbReference type="InterPro" id="IPR044820">
    <property type="entry name" value="AGD14-like"/>
</dbReference>
<dbReference type="SMART" id="SM00105">
    <property type="entry name" value="ArfGap"/>
    <property type="match status" value="1"/>
</dbReference>
<keyword evidence="2 4" id="KW-0863">Zinc-finger</keyword>
<feature type="compositionally biased region" description="Basic and acidic residues" evidence="5">
    <location>
        <begin position="179"/>
        <end position="188"/>
    </location>
</feature>
<accession>A0AA41VRX5</accession>
<comment type="caution">
    <text evidence="7">The sequence shown here is derived from an EMBL/GenBank/DDBJ whole genome shotgun (WGS) entry which is preliminary data.</text>
</comment>
<dbReference type="EMBL" id="JAJJMA010279549">
    <property type="protein sequence ID" value="MCL7046292.1"/>
    <property type="molecule type" value="Genomic_DNA"/>
</dbReference>
<feature type="region of interest" description="Disordered" evidence="5">
    <location>
        <begin position="644"/>
        <end position="687"/>
    </location>
</feature>
<evidence type="ECO:0000256" key="5">
    <source>
        <dbReference type="SAM" id="MobiDB-lite"/>
    </source>
</evidence>
<protein>
    <recommendedName>
        <fullName evidence="6">Arf-GAP domain-containing protein</fullName>
    </recommendedName>
</protein>